<dbReference type="RefSeq" id="WP_171779282.1">
    <property type="nucleotide sequence ID" value="NZ_CP045275.1"/>
</dbReference>
<dbReference type="PROSITE" id="PS01124">
    <property type="entry name" value="HTH_ARAC_FAMILY_2"/>
    <property type="match status" value="1"/>
</dbReference>
<evidence type="ECO:0000313" key="5">
    <source>
        <dbReference type="EMBL" id="QJX81310.1"/>
    </source>
</evidence>
<dbReference type="AlphaFoldDB" id="A0A6M6E3A7"/>
<sequence>MVQSFVKKKFIPTFENGRSPKLLYVCKAEADHTKLPCVMHVHQDRLEILYIRQGRGIHTIGGRQYHTKQGDVLIYNSGVIHDERTNPEAEMSVYSCGISDLKLEGMRENCLLPDGASPVLFSDAFSQDIENLFCMMYSQICSENAGAEEISHHLLQALIVMLVKQINRSIDMEEDKEVILGERIRRYIDDHYSENHTLESISETLNISLSYLCHIFKETTGYAPMQYIMRRRIGEAQSLLINTQYSATQIASMVGYNNSNYFNTIFTRIVGMSPIKYRKCWVDQNSPKRISSIDINEIVFSKN</sequence>
<dbReference type="Proteomes" id="UP000501076">
    <property type="component" value="Plasmid pFDU301C"/>
</dbReference>
<keyword evidence="2" id="KW-0238">DNA-binding</keyword>
<proteinExistence type="predicted"/>
<dbReference type="SUPFAM" id="SSF51215">
    <property type="entry name" value="Regulatory protein AraC"/>
    <property type="match status" value="1"/>
</dbReference>
<evidence type="ECO:0000313" key="6">
    <source>
        <dbReference type="Proteomes" id="UP000501076"/>
    </source>
</evidence>
<keyword evidence="5" id="KW-0614">Plasmid</keyword>
<keyword evidence="3" id="KW-0804">Transcription</keyword>
<dbReference type="InterPro" id="IPR014710">
    <property type="entry name" value="RmlC-like_jellyroll"/>
</dbReference>
<dbReference type="InterPro" id="IPR018060">
    <property type="entry name" value="HTH_AraC"/>
</dbReference>
<dbReference type="PANTHER" id="PTHR43280">
    <property type="entry name" value="ARAC-FAMILY TRANSCRIPTIONAL REGULATOR"/>
    <property type="match status" value="1"/>
</dbReference>
<dbReference type="CDD" id="cd02208">
    <property type="entry name" value="cupin_RmlC-like"/>
    <property type="match status" value="1"/>
</dbReference>
<dbReference type="Gene3D" id="1.10.10.60">
    <property type="entry name" value="Homeodomain-like"/>
    <property type="match status" value="2"/>
</dbReference>
<gene>
    <name evidence="5" type="ORF">FDZ14_34980</name>
</gene>
<dbReference type="PANTHER" id="PTHR43280:SF28">
    <property type="entry name" value="HTH-TYPE TRANSCRIPTIONAL ACTIVATOR RHAS"/>
    <property type="match status" value="1"/>
</dbReference>
<dbReference type="InterPro" id="IPR037923">
    <property type="entry name" value="HTH-like"/>
</dbReference>
<dbReference type="EMBL" id="CP045275">
    <property type="protein sequence ID" value="QJX81310.1"/>
    <property type="molecule type" value="Genomic_DNA"/>
</dbReference>
<name>A0A6M6E3A7_PRIMG</name>
<accession>A0A6M6E3A7</accession>
<dbReference type="InterPro" id="IPR009057">
    <property type="entry name" value="Homeodomain-like_sf"/>
</dbReference>
<geneLocation type="plasmid" evidence="6">
    <name>pfdu301c</name>
</geneLocation>
<dbReference type="SMART" id="SM00342">
    <property type="entry name" value="HTH_ARAC"/>
    <property type="match status" value="1"/>
</dbReference>
<evidence type="ECO:0000256" key="3">
    <source>
        <dbReference type="ARBA" id="ARBA00023163"/>
    </source>
</evidence>
<dbReference type="Pfam" id="PF02311">
    <property type="entry name" value="AraC_binding"/>
    <property type="match status" value="1"/>
</dbReference>
<evidence type="ECO:0000259" key="4">
    <source>
        <dbReference type="PROSITE" id="PS01124"/>
    </source>
</evidence>
<dbReference type="Gene3D" id="2.60.120.10">
    <property type="entry name" value="Jelly Rolls"/>
    <property type="match status" value="1"/>
</dbReference>
<dbReference type="InterPro" id="IPR003313">
    <property type="entry name" value="AraC-bd"/>
</dbReference>
<feature type="domain" description="HTH araC/xylS-type" evidence="4">
    <location>
        <begin position="182"/>
        <end position="280"/>
    </location>
</feature>
<dbReference type="Pfam" id="PF12833">
    <property type="entry name" value="HTH_18"/>
    <property type="match status" value="1"/>
</dbReference>
<dbReference type="GO" id="GO:0043565">
    <property type="term" value="F:sequence-specific DNA binding"/>
    <property type="evidence" value="ECO:0007669"/>
    <property type="project" value="InterPro"/>
</dbReference>
<evidence type="ECO:0000256" key="1">
    <source>
        <dbReference type="ARBA" id="ARBA00023015"/>
    </source>
</evidence>
<dbReference type="GO" id="GO:0003700">
    <property type="term" value="F:DNA-binding transcription factor activity"/>
    <property type="evidence" value="ECO:0007669"/>
    <property type="project" value="InterPro"/>
</dbReference>
<keyword evidence="1" id="KW-0805">Transcription regulation</keyword>
<reference evidence="5 6" key="1">
    <citation type="submission" date="2019-10" db="EMBL/GenBank/DDBJ databases">
        <title>Complete genome sequences for adaption low water activity.</title>
        <authorList>
            <person name="Zhao L."/>
            <person name="Zhong J."/>
        </authorList>
    </citation>
    <scope>NUCLEOTIDE SEQUENCE [LARGE SCALE GENOMIC DNA]</scope>
    <source>
        <strain evidence="5 6">FDU301</strain>
        <plasmid evidence="6">pfdu301c</plasmid>
    </source>
</reference>
<protein>
    <submittedName>
        <fullName evidence="5">AraC family transcriptional regulator</fullName>
    </submittedName>
</protein>
<evidence type="ECO:0000256" key="2">
    <source>
        <dbReference type="ARBA" id="ARBA00023125"/>
    </source>
</evidence>
<dbReference type="SUPFAM" id="SSF46689">
    <property type="entry name" value="Homeodomain-like"/>
    <property type="match status" value="2"/>
</dbReference>
<organism evidence="5 6">
    <name type="scientific">Priestia megaterium</name>
    <name type="common">Bacillus megaterium</name>
    <dbReference type="NCBI Taxonomy" id="1404"/>
    <lineage>
        <taxon>Bacteria</taxon>
        <taxon>Bacillati</taxon>
        <taxon>Bacillota</taxon>
        <taxon>Bacilli</taxon>
        <taxon>Bacillales</taxon>
        <taxon>Bacillaceae</taxon>
        <taxon>Priestia</taxon>
    </lineage>
</organism>